<name>A0A841AKN7_9MICO</name>
<gene>
    <name evidence="1" type="ORF">HD599_000599</name>
</gene>
<evidence type="ECO:0000313" key="2">
    <source>
        <dbReference type="Proteomes" id="UP000536685"/>
    </source>
</evidence>
<proteinExistence type="predicted"/>
<keyword evidence="2" id="KW-1185">Reference proteome</keyword>
<reference evidence="1 2" key="1">
    <citation type="submission" date="2020-08" db="EMBL/GenBank/DDBJ databases">
        <title>Sequencing the genomes of 1000 actinobacteria strains.</title>
        <authorList>
            <person name="Klenk H.-P."/>
        </authorList>
    </citation>
    <scope>NUCLEOTIDE SEQUENCE [LARGE SCALE GENOMIC DNA]</scope>
    <source>
        <strain evidence="1 2">DSM 105784</strain>
    </source>
</reference>
<protein>
    <submittedName>
        <fullName evidence="1">Uncharacterized protein</fullName>
    </submittedName>
</protein>
<organism evidence="1 2">
    <name type="scientific">Conyzicola lurida</name>
    <dbReference type="NCBI Taxonomy" id="1172621"/>
    <lineage>
        <taxon>Bacteria</taxon>
        <taxon>Bacillati</taxon>
        <taxon>Actinomycetota</taxon>
        <taxon>Actinomycetes</taxon>
        <taxon>Micrococcales</taxon>
        <taxon>Microbacteriaceae</taxon>
        <taxon>Conyzicola</taxon>
    </lineage>
</organism>
<dbReference type="EMBL" id="JACHMJ010000001">
    <property type="protein sequence ID" value="MBB5842276.1"/>
    <property type="molecule type" value="Genomic_DNA"/>
</dbReference>
<dbReference type="AlphaFoldDB" id="A0A841AKN7"/>
<accession>A0A841AKN7</accession>
<dbReference type="RefSeq" id="WP_184233520.1">
    <property type="nucleotide sequence ID" value="NZ_JACHMJ010000001.1"/>
</dbReference>
<dbReference type="Proteomes" id="UP000536685">
    <property type="component" value="Unassembled WGS sequence"/>
</dbReference>
<comment type="caution">
    <text evidence="1">The sequence shown here is derived from an EMBL/GenBank/DDBJ whole genome shotgun (WGS) entry which is preliminary data.</text>
</comment>
<sequence length="299" mass="31421">MAWFKKKPTELERLAGIADDVQLIAMRRFGARGMPVTVLDGTSGLDAVLTTASGDQYPLHNLISRAIAGDLDDVPRLVTHHVDALVDAAAAPNSDQLSDDDWLENVRVRLMPADAATAVGAGYARTFAGGLVEMLCLDYPTHITYLSDAALEGRDPVELAAAGRAAVIADPVENSQEIDPGIWLVQGNSPYTATKALAFEHLAGSALPAAPHGIVFGVPHRHMIVAHAVDSVDSVVAISRLAQFVVAQATDSAPGGPLSSSIYFWYEGSVDVVGWVKDDGSTTISGDGRFGEVLAGLAK</sequence>
<evidence type="ECO:0000313" key="1">
    <source>
        <dbReference type="EMBL" id="MBB5842276.1"/>
    </source>
</evidence>